<dbReference type="SUPFAM" id="SSF52343">
    <property type="entry name" value="Ferredoxin reductase-like, C-terminal NADP-linked domain"/>
    <property type="match status" value="1"/>
</dbReference>
<keyword evidence="7" id="KW-0521">NADP</keyword>
<dbReference type="GO" id="GO:0005829">
    <property type="term" value="C:cytosol"/>
    <property type="evidence" value="ECO:0007669"/>
    <property type="project" value="TreeGrafter"/>
</dbReference>
<feature type="region of interest" description="Disordered" evidence="10">
    <location>
        <begin position="1"/>
        <end position="59"/>
    </location>
</feature>
<dbReference type="GeneID" id="25907711"/>
<dbReference type="RefSeq" id="XP_014154338.1">
    <property type="nucleotide sequence ID" value="XM_014298863.1"/>
</dbReference>
<evidence type="ECO:0000256" key="8">
    <source>
        <dbReference type="ARBA" id="ARBA00022982"/>
    </source>
</evidence>
<dbReference type="Pfam" id="PF01855">
    <property type="entry name" value="POR_N"/>
    <property type="match status" value="1"/>
</dbReference>
<dbReference type="CDD" id="cd07034">
    <property type="entry name" value="TPP_PYR_PFOR_IOR-alpha_like"/>
    <property type="match status" value="1"/>
</dbReference>
<keyword evidence="8" id="KW-0249">Electron transport</keyword>
<evidence type="ECO:0000313" key="13">
    <source>
        <dbReference type="Proteomes" id="UP000054560"/>
    </source>
</evidence>
<feature type="region of interest" description="Disordered" evidence="10">
    <location>
        <begin position="272"/>
        <end position="296"/>
    </location>
</feature>
<dbReference type="InterPro" id="IPR019752">
    <property type="entry name" value="Pyrv/ketoisovalerate_OxRed_cat"/>
</dbReference>
<keyword evidence="13" id="KW-1185">Reference proteome</keyword>
<keyword evidence="4" id="KW-0285">Flavoprotein</keyword>
<sequence length="1149" mass="125980">MPPIPHNLQNREPVQVETGPGAKSPPNGTGVHRRSSIRSTSTSLSRNSSSNFISRTYSRGSSSSLNKIALDAQVRYASVNGHTAASYVAYAVSDINFVYPSAPSAYLGSDVDEWHASDVKNAYGHTGKHSKLQVKAGAGLVLHGALSVGELGTVYAASDAIKFMLPTIHYLANSQLSSVMHFDTKSLGDDLTVNVNHTQIMLARNTGAVILSSHSVQETHDIALIAHILTLRGKVPVMHMIDGSNTARETSRARLLQYGEINSLMNKYGDLERHREQSNSARHQPVTGSTHNSSETTAQIAEDVMREVSDALGVRYAPFEYVGARDAEVVVVVMGYPAQVFSETSRLLCSVGRPVGVLKIRMYRPWSARHFVSALPVSAKRLVVMDFTSPQASVHVPGALFLDVLATVESQIYGTKKPQVLQGKASVATFTPAMAKAVFDFAAHQTRTSFTIGHEGASAYELEIEGDVSAVPENVSQVLVWQKESDNLLEPMNNLLSTLCDGSDTFVQSNTFYDAYKHGGVSTSHIRLGPSPINAPYPIGEANLAIVSSSSLLEAYDVVASLRTGGVLLINASVESVDEKSDELPTLFKQEVLNKEISVYTIDFEKIVRESGLEHEHEATAMAVALITSIVRLAGLASFEATLVDLRTCLDEKAIDSEVFERQIQILEQVIESGLVLQKIPESWGEVPLPLEIKEGEDVPEVLALPTAVAGNLLPSTGYKYEEPKTHVHSKSHHAAWMGMFSEAYQTREALRPSEHTSYVVTCTENRRLTPDDYERNVFHMEMDITGTGLVYNIGDALGVWGSNGDDEVNDFLQFYGLNGDDVVGAARAPSGHHADEAIANANVEYRTITHWLQQVTDLFGRPGKGFYEALAEYAEDPDEKAELLRLIGDTGKPDFKKRVEETVTYADVLREFPSAHPSVEDLIKLIAPIKPRHYSIASSQRMHANSVHLLVVVHDWQTPAGRHRIGQCTRYLVGVRPGTKMTVCVKPSVMILPPRQTQACIMSGLGTGMAPFRAFIQERACAKLAGEEVGPMILYFGSRSRGQEYLYGEELEAYHADGLLSGLRLAFSRDQPHKIYIQHKMMEDKEYLNEYLNNSDGHFYLCGPTWPAGDVRDAIVGSFVEAGGLSEAAATMTLQKLKDDERYILEVY</sequence>
<dbReference type="Gene3D" id="1.20.990.10">
    <property type="entry name" value="NADPH-cytochrome p450 Reductase, Chain A, domain 3"/>
    <property type="match status" value="1"/>
</dbReference>
<dbReference type="Pfam" id="PF00175">
    <property type="entry name" value="NAD_binding_1"/>
    <property type="match status" value="1"/>
</dbReference>
<dbReference type="Gene3D" id="3.40.50.920">
    <property type="match status" value="1"/>
</dbReference>
<dbReference type="Pfam" id="PF00667">
    <property type="entry name" value="FAD_binding_1"/>
    <property type="match status" value="1"/>
</dbReference>
<dbReference type="InterPro" id="IPR017927">
    <property type="entry name" value="FAD-bd_FR_type"/>
</dbReference>
<dbReference type="SUPFAM" id="SSF53323">
    <property type="entry name" value="Pyruvate-ferredoxin oxidoreductase, PFOR, domain III"/>
    <property type="match status" value="1"/>
</dbReference>
<dbReference type="OrthoDB" id="1856718at2759"/>
<dbReference type="InterPro" id="IPR023173">
    <property type="entry name" value="NADPH_Cyt_P450_Rdtase_alpha"/>
</dbReference>
<dbReference type="InterPro" id="IPR009014">
    <property type="entry name" value="Transketo_C/PFOR_II"/>
</dbReference>
<dbReference type="Proteomes" id="UP000054560">
    <property type="component" value="Unassembled WGS sequence"/>
</dbReference>
<dbReference type="PANTHER" id="PTHR19384">
    <property type="entry name" value="NITRIC OXIDE SYNTHASE-RELATED"/>
    <property type="match status" value="1"/>
</dbReference>
<dbReference type="InterPro" id="IPR002880">
    <property type="entry name" value="Pyrv_Fd/Flavodoxin_OxRdtase_N"/>
</dbReference>
<dbReference type="SUPFAM" id="SSF52922">
    <property type="entry name" value="TK C-terminal domain-like"/>
    <property type="match status" value="1"/>
</dbReference>
<gene>
    <name evidence="12" type="ORF">SARC_07207</name>
</gene>
<dbReference type="SUPFAM" id="SSF63380">
    <property type="entry name" value="Riboflavin synthase domain-like"/>
    <property type="match status" value="1"/>
</dbReference>
<evidence type="ECO:0000256" key="3">
    <source>
        <dbReference type="ARBA" id="ARBA00022448"/>
    </source>
</evidence>
<dbReference type="InterPro" id="IPR039261">
    <property type="entry name" value="FNR_nucleotide-bd"/>
</dbReference>
<dbReference type="InterPro" id="IPR003097">
    <property type="entry name" value="CysJ-like_FAD-binding"/>
</dbReference>
<evidence type="ECO:0000256" key="2">
    <source>
        <dbReference type="ARBA" id="ARBA00001974"/>
    </source>
</evidence>
<organism evidence="12 13">
    <name type="scientific">Sphaeroforma arctica JP610</name>
    <dbReference type="NCBI Taxonomy" id="667725"/>
    <lineage>
        <taxon>Eukaryota</taxon>
        <taxon>Ichthyosporea</taxon>
        <taxon>Ichthyophonida</taxon>
        <taxon>Sphaeroforma</taxon>
    </lineage>
</organism>
<dbReference type="Gene3D" id="3.40.920.10">
    <property type="entry name" value="Pyruvate-ferredoxin oxidoreductase, PFOR, domain III"/>
    <property type="match status" value="1"/>
</dbReference>
<dbReference type="Gene3D" id="3.40.50.970">
    <property type="match status" value="1"/>
</dbReference>
<dbReference type="GO" id="GO:0004783">
    <property type="term" value="F:sulfite reductase (NADPH) activity"/>
    <property type="evidence" value="ECO:0007669"/>
    <property type="project" value="TreeGrafter"/>
</dbReference>
<evidence type="ECO:0000259" key="11">
    <source>
        <dbReference type="PROSITE" id="PS51384"/>
    </source>
</evidence>
<keyword evidence="6" id="KW-0274">FAD</keyword>
<dbReference type="PRINTS" id="PR00371">
    <property type="entry name" value="FPNCR"/>
</dbReference>
<dbReference type="GO" id="GO:0050660">
    <property type="term" value="F:flavin adenine dinucleotide binding"/>
    <property type="evidence" value="ECO:0007669"/>
    <property type="project" value="TreeGrafter"/>
</dbReference>
<evidence type="ECO:0000256" key="6">
    <source>
        <dbReference type="ARBA" id="ARBA00022827"/>
    </source>
</evidence>
<dbReference type="GO" id="GO:0010181">
    <property type="term" value="F:FMN binding"/>
    <property type="evidence" value="ECO:0007669"/>
    <property type="project" value="TreeGrafter"/>
</dbReference>
<dbReference type="InterPro" id="IPR001433">
    <property type="entry name" value="OxRdtase_FAD/NAD-bd"/>
</dbReference>
<dbReference type="SUPFAM" id="SSF52518">
    <property type="entry name" value="Thiamin diphosphate-binding fold (THDP-binding)"/>
    <property type="match status" value="1"/>
</dbReference>
<evidence type="ECO:0000256" key="1">
    <source>
        <dbReference type="ARBA" id="ARBA00001917"/>
    </source>
</evidence>
<dbReference type="eggNOG" id="KOG1158">
    <property type="taxonomic scope" value="Eukaryota"/>
</dbReference>
<name>A0A0L0FV47_9EUKA</name>
<feature type="compositionally biased region" description="Polar residues" evidence="10">
    <location>
        <begin position="278"/>
        <end position="296"/>
    </location>
</feature>
<evidence type="ECO:0000256" key="5">
    <source>
        <dbReference type="ARBA" id="ARBA00022643"/>
    </source>
</evidence>
<comment type="cofactor">
    <cofactor evidence="2">
        <name>FAD</name>
        <dbReference type="ChEBI" id="CHEBI:57692"/>
    </cofactor>
</comment>
<dbReference type="InterPro" id="IPR017938">
    <property type="entry name" value="Riboflavin_synthase-like_b-brl"/>
</dbReference>
<dbReference type="FunFam" id="1.20.990.10:FF:000010">
    <property type="entry name" value="Sulfite reductase [NADPH] flavoprotein component"/>
    <property type="match status" value="1"/>
</dbReference>
<dbReference type="InterPro" id="IPR002869">
    <property type="entry name" value="Pyrv_flavodox_OxRed_cen"/>
</dbReference>
<keyword evidence="5" id="KW-0288">FMN</keyword>
<feature type="domain" description="FAD-binding FR-type" evidence="11">
    <location>
        <begin position="756"/>
        <end position="995"/>
    </location>
</feature>
<accession>A0A0L0FV47</accession>
<dbReference type="STRING" id="667725.A0A0L0FV47"/>
<evidence type="ECO:0000256" key="4">
    <source>
        <dbReference type="ARBA" id="ARBA00022630"/>
    </source>
</evidence>
<proteinExistence type="predicted"/>
<keyword evidence="9" id="KW-0560">Oxidoreductase</keyword>
<dbReference type="GO" id="GO:0016903">
    <property type="term" value="F:oxidoreductase activity, acting on the aldehyde or oxo group of donors"/>
    <property type="evidence" value="ECO:0007669"/>
    <property type="project" value="InterPro"/>
</dbReference>
<dbReference type="CDD" id="cd06207">
    <property type="entry name" value="CyPoR_like"/>
    <property type="match status" value="1"/>
</dbReference>
<dbReference type="PANTHER" id="PTHR19384:SF109">
    <property type="entry name" value="SULFITE REDUCTASE [NADPH] FLAVOPROTEIN COMPONENT"/>
    <property type="match status" value="1"/>
</dbReference>
<reference evidence="12 13" key="1">
    <citation type="submission" date="2011-02" db="EMBL/GenBank/DDBJ databases">
        <title>The Genome Sequence of Sphaeroforma arctica JP610.</title>
        <authorList>
            <consortium name="The Broad Institute Genome Sequencing Platform"/>
            <person name="Russ C."/>
            <person name="Cuomo C."/>
            <person name="Young S.K."/>
            <person name="Zeng Q."/>
            <person name="Gargeya S."/>
            <person name="Alvarado L."/>
            <person name="Berlin A."/>
            <person name="Chapman S.B."/>
            <person name="Chen Z."/>
            <person name="Freedman E."/>
            <person name="Gellesch M."/>
            <person name="Goldberg J."/>
            <person name="Griggs A."/>
            <person name="Gujja S."/>
            <person name="Heilman E."/>
            <person name="Heiman D."/>
            <person name="Howarth C."/>
            <person name="Mehta T."/>
            <person name="Neiman D."/>
            <person name="Pearson M."/>
            <person name="Roberts A."/>
            <person name="Saif S."/>
            <person name="Shea T."/>
            <person name="Shenoy N."/>
            <person name="Sisk P."/>
            <person name="Stolte C."/>
            <person name="Sykes S."/>
            <person name="White J."/>
            <person name="Yandava C."/>
            <person name="Burger G."/>
            <person name="Gray M.W."/>
            <person name="Holland P.W.H."/>
            <person name="King N."/>
            <person name="Lang F.B.F."/>
            <person name="Roger A.J."/>
            <person name="Ruiz-Trillo I."/>
            <person name="Haas B."/>
            <person name="Nusbaum C."/>
            <person name="Birren B."/>
        </authorList>
    </citation>
    <scope>NUCLEOTIDE SEQUENCE [LARGE SCALE GENOMIC DNA]</scope>
    <source>
        <strain evidence="12 13">JP610</strain>
    </source>
</reference>
<protein>
    <recommendedName>
        <fullName evidence="11">FAD-binding FR-type domain-containing protein</fullName>
    </recommendedName>
</protein>
<dbReference type="AlphaFoldDB" id="A0A0L0FV47"/>
<dbReference type="Pfam" id="PF01558">
    <property type="entry name" value="POR"/>
    <property type="match status" value="1"/>
</dbReference>
<feature type="compositionally biased region" description="Low complexity" evidence="10">
    <location>
        <begin position="37"/>
        <end position="59"/>
    </location>
</feature>
<dbReference type="InterPro" id="IPR029061">
    <property type="entry name" value="THDP-binding"/>
</dbReference>
<keyword evidence="3" id="KW-0813">Transport</keyword>
<evidence type="ECO:0000313" key="12">
    <source>
        <dbReference type="EMBL" id="KNC80436.1"/>
    </source>
</evidence>
<dbReference type="Gene3D" id="3.40.50.80">
    <property type="entry name" value="Nucleotide-binding domain of ferredoxin-NADP reductase (FNR) module"/>
    <property type="match status" value="1"/>
</dbReference>
<dbReference type="PROSITE" id="PS51384">
    <property type="entry name" value="FAD_FR"/>
    <property type="match status" value="1"/>
</dbReference>
<evidence type="ECO:0000256" key="9">
    <source>
        <dbReference type="ARBA" id="ARBA00023002"/>
    </source>
</evidence>
<evidence type="ECO:0000256" key="10">
    <source>
        <dbReference type="SAM" id="MobiDB-lite"/>
    </source>
</evidence>
<dbReference type="InterPro" id="IPR001709">
    <property type="entry name" value="Flavoprot_Pyr_Nucl_cyt_Rdtase"/>
</dbReference>
<dbReference type="Gene3D" id="2.40.30.10">
    <property type="entry name" value="Translation factors"/>
    <property type="match status" value="1"/>
</dbReference>
<evidence type="ECO:0000256" key="7">
    <source>
        <dbReference type="ARBA" id="ARBA00022857"/>
    </source>
</evidence>
<dbReference type="EMBL" id="KQ242152">
    <property type="protein sequence ID" value="KNC80436.1"/>
    <property type="molecule type" value="Genomic_DNA"/>
</dbReference>
<comment type="cofactor">
    <cofactor evidence="1">
        <name>FMN</name>
        <dbReference type="ChEBI" id="CHEBI:58210"/>
    </cofactor>
</comment>